<protein>
    <submittedName>
        <fullName evidence="1">Uncharacterized protein</fullName>
    </submittedName>
</protein>
<sequence>MIQKHTRTESTETILEKEMVFTPAYHQKHSKLPFVLTIANQSLYLNFSFSPQHVDREKALVIISQVLPD</sequence>
<comment type="caution">
    <text evidence="1">The sequence shown here is derived from an EMBL/GenBank/DDBJ whole genome shotgun (WGS) entry which is preliminary data.</text>
</comment>
<organism evidence="1">
    <name type="scientific">bioreactor metagenome</name>
    <dbReference type="NCBI Taxonomy" id="1076179"/>
    <lineage>
        <taxon>unclassified sequences</taxon>
        <taxon>metagenomes</taxon>
        <taxon>ecological metagenomes</taxon>
    </lineage>
</organism>
<proteinExistence type="predicted"/>
<gene>
    <name evidence="1" type="ORF">SDC9_78796</name>
</gene>
<dbReference type="EMBL" id="VSSQ01006305">
    <property type="protein sequence ID" value="MPM32234.1"/>
    <property type="molecule type" value="Genomic_DNA"/>
</dbReference>
<reference evidence="1" key="1">
    <citation type="submission" date="2019-08" db="EMBL/GenBank/DDBJ databases">
        <authorList>
            <person name="Kucharzyk K."/>
            <person name="Murdoch R.W."/>
            <person name="Higgins S."/>
            <person name="Loffler F."/>
        </authorList>
    </citation>
    <scope>NUCLEOTIDE SEQUENCE</scope>
</reference>
<evidence type="ECO:0000313" key="1">
    <source>
        <dbReference type="EMBL" id="MPM32234.1"/>
    </source>
</evidence>
<name>A0A644Z235_9ZZZZ</name>
<dbReference type="AlphaFoldDB" id="A0A644Z235"/>
<accession>A0A644Z235</accession>